<name>A0A7I7WEM3_MYCGU</name>
<evidence type="ECO:0000256" key="4">
    <source>
        <dbReference type="ARBA" id="ARBA00022842"/>
    </source>
</evidence>
<dbReference type="Gene3D" id="3.40.50.1000">
    <property type="entry name" value="HAD superfamily/HAD-like"/>
    <property type="match status" value="1"/>
</dbReference>
<organism evidence="5 6">
    <name type="scientific">Mycolicibacterium gadium</name>
    <name type="common">Mycobacterium gadium</name>
    <dbReference type="NCBI Taxonomy" id="1794"/>
    <lineage>
        <taxon>Bacteria</taxon>
        <taxon>Bacillati</taxon>
        <taxon>Actinomycetota</taxon>
        <taxon>Actinomycetes</taxon>
        <taxon>Mycobacteriales</taxon>
        <taxon>Mycobacteriaceae</taxon>
        <taxon>Mycolicibacterium</taxon>
    </lineage>
</organism>
<dbReference type="AlphaFoldDB" id="A0A7I7WEM3"/>
<dbReference type="Proteomes" id="UP000466187">
    <property type="component" value="Chromosome"/>
</dbReference>
<dbReference type="GO" id="GO:0046872">
    <property type="term" value="F:metal ion binding"/>
    <property type="evidence" value="ECO:0007669"/>
    <property type="project" value="UniProtKB-KW"/>
</dbReference>
<evidence type="ECO:0000256" key="3">
    <source>
        <dbReference type="ARBA" id="ARBA00022723"/>
    </source>
</evidence>
<evidence type="ECO:0000256" key="2">
    <source>
        <dbReference type="ARBA" id="ARBA00006171"/>
    </source>
</evidence>
<accession>A0A7I7WEM3</accession>
<reference evidence="5 6" key="1">
    <citation type="journal article" date="2019" name="Emerg. Microbes Infect.">
        <title>Comprehensive subspecies identification of 175 nontuberculous mycobacteria species based on 7547 genomic profiles.</title>
        <authorList>
            <person name="Matsumoto Y."/>
            <person name="Kinjo T."/>
            <person name="Motooka D."/>
            <person name="Nabeya D."/>
            <person name="Jung N."/>
            <person name="Uechi K."/>
            <person name="Horii T."/>
            <person name="Iida T."/>
            <person name="Fujita J."/>
            <person name="Nakamura S."/>
        </authorList>
    </citation>
    <scope>NUCLEOTIDE SEQUENCE [LARGE SCALE GENOMIC DNA]</scope>
    <source>
        <strain evidence="5 6">JCM 12688</strain>
    </source>
</reference>
<dbReference type="EMBL" id="AP022608">
    <property type="protein sequence ID" value="BBZ15914.1"/>
    <property type="molecule type" value="Genomic_DNA"/>
</dbReference>
<sequence>MSNYSDVAILFDLDGTLVDSQDAEALAMQCFARQLGGTILAPDIHDLVTDRRMQEAIDMLCAHIGVNVPADAYPRVRQLAEYFLERRLRCVPGVDAALGRIDHPKFVVSNSPVDTIDDRLSRTKLLRHFPGAHFSAYEYRTWKPAPDLYLAAIQDLGLEPDAAIAVEDSRVGVQAAVEAGLRVYWYQPSFRGSNCWVGQVRLFGKMSALPTMLEGDLPLAAHRRRPLMVV</sequence>
<dbReference type="InterPro" id="IPR023214">
    <property type="entry name" value="HAD_sf"/>
</dbReference>
<dbReference type="SFLD" id="SFLDG01129">
    <property type="entry name" value="C1.5:_HAD__Beta-PGM__Phosphata"/>
    <property type="match status" value="1"/>
</dbReference>
<dbReference type="GO" id="GO:0003824">
    <property type="term" value="F:catalytic activity"/>
    <property type="evidence" value="ECO:0007669"/>
    <property type="project" value="UniProtKB-ARBA"/>
</dbReference>
<comment type="similarity">
    <text evidence="2">Belongs to the HAD-like hydrolase superfamily. CbbY/CbbZ/Gph/YieH family.</text>
</comment>
<evidence type="ECO:0000256" key="1">
    <source>
        <dbReference type="ARBA" id="ARBA00001946"/>
    </source>
</evidence>
<dbReference type="InterPro" id="IPR041492">
    <property type="entry name" value="HAD_2"/>
</dbReference>
<dbReference type="InterPro" id="IPR006439">
    <property type="entry name" value="HAD-SF_hydro_IA"/>
</dbReference>
<dbReference type="Gene3D" id="1.10.150.240">
    <property type="entry name" value="Putative phosphatase, domain 2"/>
    <property type="match status" value="1"/>
</dbReference>
<dbReference type="InterPro" id="IPR023198">
    <property type="entry name" value="PGP-like_dom2"/>
</dbReference>
<proteinExistence type="inferred from homology"/>
<dbReference type="InterPro" id="IPR036412">
    <property type="entry name" value="HAD-like_sf"/>
</dbReference>
<dbReference type="SUPFAM" id="SSF56784">
    <property type="entry name" value="HAD-like"/>
    <property type="match status" value="1"/>
</dbReference>
<keyword evidence="4" id="KW-0460">Magnesium</keyword>
<protein>
    <submittedName>
        <fullName evidence="5">6-phosphogluconate phosphatase</fullName>
    </submittedName>
</protein>
<dbReference type="Pfam" id="PF13419">
    <property type="entry name" value="HAD_2"/>
    <property type="match status" value="1"/>
</dbReference>
<dbReference type="PANTHER" id="PTHR46193">
    <property type="entry name" value="6-PHOSPHOGLUCONATE PHOSPHATASE"/>
    <property type="match status" value="1"/>
</dbReference>
<dbReference type="RefSeq" id="WP_163684265.1">
    <property type="nucleotide sequence ID" value="NZ_AP022608.1"/>
</dbReference>
<evidence type="ECO:0000313" key="6">
    <source>
        <dbReference type="Proteomes" id="UP000466187"/>
    </source>
</evidence>
<dbReference type="KEGG" id="mgad:MGAD_02490"/>
<evidence type="ECO:0000313" key="5">
    <source>
        <dbReference type="EMBL" id="BBZ15914.1"/>
    </source>
</evidence>
<dbReference type="InterPro" id="IPR051600">
    <property type="entry name" value="Beta-PGM-like"/>
</dbReference>
<dbReference type="NCBIfam" id="TIGR01509">
    <property type="entry name" value="HAD-SF-IA-v3"/>
    <property type="match status" value="1"/>
</dbReference>
<gene>
    <name evidence="5" type="ORF">MGAD_02490</name>
</gene>
<comment type="cofactor">
    <cofactor evidence="1">
        <name>Mg(2+)</name>
        <dbReference type="ChEBI" id="CHEBI:18420"/>
    </cofactor>
</comment>
<dbReference type="SFLD" id="SFLDS00003">
    <property type="entry name" value="Haloacid_Dehalogenase"/>
    <property type="match status" value="1"/>
</dbReference>
<dbReference type="PANTHER" id="PTHR46193:SF10">
    <property type="entry name" value="6-PHOSPHOGLUCONATE PHOSPHATASE"/>
    <property type="match status" value="1"/>
</dbReference>
<keyword evidence="3" id="KW-0479">Metal-binding</keyword>